<proteinExistence type="predicted"/>
<dbReference type="Proteomes" id="UP000078546">
    <property type="component" value="Unassembled WGS sequence"/>
</dbReference>
<feature type="non-terminal residue" evidence="1">
    <location>
        <position position="1"/>
    </location>
</feature>
<gene>
    <name evidence="1" type="ORF">POVCU1_078060</name>
</gene>
<evidence type="ECO:0000313" key="2">
    <source>
        <dbReference type="Proteomes" id="UP000078546"/>
    </source>
</evidence>
<name>A0A1A8XF80_PLAOA</name>
<dbReference type="AlphaFoldDB" id="A0A1A8XF80"/>
<organism evidence="1 2">
    <name type="scientific">Plasmodium ovale curtisi</name>
    <dbReference type="NCBI Taxonomy" id="864141"/>
    <lineage>
        <taxon>Eukaryota</taxon>
        <taxon>Sar</taxon>
        <taxon>Alveolata</taxon>
        <taxon>Apicomplexa</taxon>
        <taxon>Aconoidasida</taxon>
        <taxon>Haemosporida</taxon>
        <taxon>Plasmodiidae</taxon>
        <taxon>Plasmodium</taxon>
        <taxon>Plasmodium (Plasmodium)</taxon>
    </lineage>
</organism>
<sequence length="55" mass="6406">YTPLGPFLRTKVNLVKERWLNPDENGRELLQMSTDTEDNISVNEEYIIGYYPGTD</sequence>
<evidence type="ECO:0000313" key="1">
    <source>
        <dbReference type="EMBL" id="SBT02539.1"/>
    </source>
</evidence>
<protein>
    <submittedName>
        <fullName evidence="1">PIR Superfamily Protein</fullName>
    </submittedName>
</protein>
<dbReference type="EMBL" id="FLQV01003500">
    <property type="protein sequence ID" value="SBT02539.1"/>
    <property type="molecule type" value="Genomic_DNA"/>
</dbReference>
<reference evidence="2" key="1">
    <citation type="submission" date="2016-05" db="EMBL/GenBank/DDBJ databases">
        <authorList>
            <person name="Naeem Raeece"/>
        </authorList>
    </citation>
    <scope>NUCLEOTIDE SEQUENCE [LARGE SCALE GENOMIC DNA]</scope>
</reference>
<accession>A0A1A8XF80</accession>